<keyword evidence="1" id="KW-0732">Signal</keyword>
<dbReference type="RefSeq" id="WP_369047318.1">
    <property type="nucleotide sequence ID" value="NZ_CP163302.1"/>
</dbReference>
<dbReference type="EMBL" id="CP163302">
    <property type="protein sequence ID" value="XDP47210.1"/>
    <property type="molecule type" value="Genomic_DNA"/>
</dbReference>
<accession>A0AB39L832</accession>
<name>A0AB39L832_9MICC</name>
<sequence>MSPATTPARTLGVLALAGALCLGGCSVTAAPKQASNPPASTSPSSASLPLAAAVDQFRDGYASGTIVLQLTDTGGAPFTVVRAELDDPRFAGGTVWTGSTDFTTGQTTSLPAVAAAPRCSGPGGTASAGIADPSPDGAPSVVVRLADGTGARVAATDPHGVLARIHTEGCFAAAVASVAALRLDDELTPGPTNGTAVLTLRVEPIPVATPPHSVSALTLSSVGGTTLLDEDPAQPWPRGVVLAPGKTVRLAVRPARCDPHAVAEDKVGTLVPLTVAMGGASGVVKVAAATALRAAIYAFVASACGWSAG</sequence>
<feature type="chain" id="PRO_5044223750" evidence="1">
    <location>
        <begin position="30"/>
        <end position="309"/>
    </location>
</feature>
<evidence type="ECO:0000256" key="1">
    <source>
        <dbReference type="SAM" id="SignalP"/>
    </source>
</evidence>
<gene>
    <name evidence="2" type="ORF">AB5L97_09650</name>
</gene>
<dbReference type="KEGG" id="spue:AB5L97_09650"/>
<dbReference type="AlphaFoldDB" id="A0AB39L832"/>
<feature type="signal peptide" evidence="1">
    <location>
        <begin position="1"/>
        <end position="29"/>
    </location>
</feature>
<organism evidence="2">
    <name type="scientific">Sinomonas puerhi</name>
    <dbReference type="NCBI Taxonomy" id="3238584"/>
    <lineage>
        <taxon>Bacteria</taxon>
        <taxon>Bacillati</taxon>
        <taxon>Actinomycetota</taxon>
        <taxon>Actinomycetes</taxon>
        <taxon>Micrococcales</taxon>
        <taxon>Micrococcaceae</taxon>
        <taxon>Sinomonas</taxon>
    </lineage>
</organism>
<protein>
    <submittedName>
        <fullName evidence="2">Uncharacterized protein</fullName>
    </submittedName>
</protein>
<evidence type="ECO:0000313" key="2">
    <source>
        <dbReference type="EMBL" id="XDP47210.1"/>
    </source>
</evidence>
<proteinExistence type="predicted"/>
<reference evidence="2" key="1">
    <citation type="submission" date="2024-07" db="EMBL/GenBank/DDBJ databases">
        <authorList>
            <person name="fu j."/>
        </authorList>
    </citation>
    <scope>NUCLEOTIDE SEQUENCE</scope>
    <source>
        <strain evidence="2">P10A9</strain>
    </source>
</reference>